<dbReference type="PANTHER" id="PTHR33678:SF1">
    <property type="entry name" value="BLL1576 PROTEIN"/>
    <property type="match status" value="1"/>
</dbReference>
<accession>A0A128FKV2</accession>
<dbReference type="InterPro" id="IPR039552">
    <property type="entry name" value="IS66_C"/>
</dbReference>
<feature type="domain" description="Transposase IS66 central" evidence="2">
    <location>
        <begin position="188"/>
        <end position="472"/>
    </location>
</feature>
<organism evidence="6 7">
    <name type="scientific">Grimontia marina</name>
    <dbReference type="NCBI Taxonomy" id="646534"/>
    <lineage>
        <taxon>Bacteria</taxon>
        <taxon>Pseudomonadati</taxon>
        <taxon>Pseudomonadota</taxon>
        <taxon>Gammaproteobacteria</taxon>
        <taxon>Vibrionales</taxon>
        <taxon>Vibrionaceae</taxon>
        <taxon>Grimontia</taxon>
    </lineage>
</organism>
<dbReference type="PANTHER" id="PTHR33678">
    <property type="entry name" value="BLL1576 PROTEIN"/>
    <property type="match status" value="1"/>
</dbReference>
<feature type="region of interest" description="Disordered" evidence="1">
    <location>
        <begin position="92"/>
        <end position="111"/>
    </location>
</feature>
<feature type="domain" description="Transposase IS66 C-terminal" evidence="5">
    <location>
        <begin position="478"/>
        <end position="514"/>
    </location>
</feature>
<dbReference type="InterPro" id="IPR004291">
    <property type="entry name" value="Transposase_IS66_central"/>
</dbReference>
<evidence type="ECO:0000259" key="2">
    <source>
        <dbReference type="Pfam" id="PF03050"/>
    </source>
</evidence>
<evidence type="ECO:0000259" key="3">
    <source>
        <dbReference type="Pfam" id="PF13005"/>
    </source>
</evidence>
<evidence type="ECO:0000259" key="5">
    <source>
        <dbReference type="Pfam" id="PF13817"/>
    </source>
</evidence>
<evidence type="ECO:0000259" key="4">
    <source>
        <dbReference type="Pfam" id="PF13007"/>
    </source>
</evidence>
<evidence type="ECO:0000313" key="7">
    <source>
        <dbReference type="Proteomes" id="UP000073601"/>
    </source>
</evidence>
<dbReference type="EMBL" id="FIZY01000138">
    <property type="protein sequence ID" value="CZF87085.1"/>
    <property type="molecule type" value="Genomic_DNA"/>
</dbReference>
<evidence type="ECO:0000313" key="6">
    <source>
        <dbReference type="EMBL" id="CZF87085.1"/>
    </source>
</evidence>
<dbReference type="Pfam" id="PF13007">
    <property type="entry name" value="LZ_Tnp_IS66"/>
    <property type="match status" value="1"/>
</dbReference>
<dbReference type="Pfam" id="PF03050">
    <property type="entry name" value="DDE_Tnp_IS66"/>
    <property type="match status" value="1"/>
</dbReference>
<dbReference type="Pfam" id="PF13005">
    <property type="entry name" value="zf-IS66"/>
    <property type="match status" value="1"/>
</dbReference>
<keyword evidence="7" id="KW-1185">Reference proteome</keyword>
<dbReference type="OrthoDB" id="9800877at2"/>
<sequence>MKKKPDINPESHNIADLQAMVKALISEQKGWQEKEAQWQQERQSLIEQFKLALDRQFAKRSEALKPYNDAQGDLFNEAECEAAKEDEEVVTTTATTTTKKRGKRQPLPKNLPRDTLVLDLDAHDKQCPCCQHTLHQIGEDRSEKLEFTPAVLKVVEIVRPKYACRQCEHNAETSRIHQQPAPESILPKSVATESLLANIILGKYQYALPLYRQETLFTQSGIELSRTTMARWVIQVSDKFKPLYQALRAHLLEQGVVQADETSLNVLKENKQCYMWLYCSGADSPGGTLAGMKNIVLFDYQNSRARSCPVGFLGDYSGYLQSDGYRVYDGLSHVTNVGCFAHARRKFMEAKKLQGKGKTGKADVALAKIQKLYALESRLKASSATTRYEERQAHAKSMLDDLYVWLTSQKVLGSSALGKAIKYTLAQWPKLIRYVDDGHLSIDNNRAERAIKSLVIGRKNWLFANTPNGAQASALLYSIIETAKANGLILYDYMVKCMKELAKPKPDIDSLLPWNFSH</sequence>
<dbReference type="RefSeq" id="WP_062715460.1">
    <property type="nucleotide sequence ID" value="NZ_CAWRCI010000138.1"/>
</dbReference>
<dbReference type="InterPro" id="IPR024463">
    <property type="entry name" value="Transposase_TnpC_homeodom"/>
</dbReference>
<feature type="domain" description="Transposase IS66 zinc-finger binding" evidence="3">
    <location>
        <begin position="124"/>
        <end position="168"/>
    </location>
</feature>
<dbReference type="NCBIfam" id="NF033517">
    <property type="entry name" value="transpos_IS66"/>
    <property type="match status" value="1"/>
</dbReference>
<protein>
    <submittedName>
        <fullName evidence="6">Transposase IS66 family protein</fullName>
    </submittedName>
</protein>
<dbReference type="Proteomes" id="UP000073601">
    <property type="component" value="Unassembled WGS sequence"/>
</dbReference>
<dbReference type="InterPro" id="IPR024474">
    <property type="entry name" value="Znf_dom_IS66"/>
</dbReference>
<dbReference type="Pfam" id="PF13817">
    <property type="entry name" value="DDE_Tnp_IS66_C"/>
    <property type="match status" value="1"/>
</dbReference>
<dbReference type="InterPro" id="IPR052344">
    <property type="entry name" value="Transposase-related"/>
</dbReference>
<reference evidence="7" key="1">
    <citation type="submission" date="2016-02" db="EMBL/GenBank/DDBJ databases">
        <authorList>
            <person name="Rodrigo-Torres Lidia"/>
            <person name="Arahal R.David."/>
        </authorList>
    </citation>
    <scope>NUCLEOTIDE SEQUENCE [LARGE SCALE GENOMIC DNA]</scope>
    <source>
        <strain evidence="7">CECT 8713</strain>
    </source>
</reference>
<gene>
    <name evidence="6" type="ORF">GMA8713_05128</name>
</gene>
<name>A0A128FKV2_9GAMM</name>
<proteinExistence type="predicted"/>
<evidence type="ECO:0000256" key="1">
    <source>
        <dbReference type="SAM" id="MobiDB-lite"/>
    </source>
</evidence>
<feature type="domain" description="Transposase TnpC homeodomain" evidence="4">
    <location>
        <begin position="45"/>
        <end position="114"/>
    </location>
</feature>
<dbReference type="AlphaFoldDB" id="A0A128FKV2"/>